<evidence type="ECO:0000256" key="3">
    <source>
        <dbReference type="SAM" id="MobiDB-lite"/>
    </source>
</evidence>
<evidence type="ECO:0000313" key="6">
    <source>
        <dbReference type="EMBL" id="GAV09590.1"/>
    </source>
</evidence>
<keyword evidence="2" id="KW-0539">Nucleus</keyword>
<dbReference type="GO" id="GO:0005634">
    <property type="term" value="C:nucleus"/>
    <property type="evidence" value="ECO:0007669"/>
    <property type="project" value="UniProtKB-SubCell"/>
</dbReference>
<dbReference type="Proteomes" id="UP000186922">
    <property type="component" value="Unassembled WGS sequence"/>
</dbReference>
<evidence type="ECO:0000256" key="2">
    <source>
        <dbReference type="ARBA" id="ARBA00023242"/>
    </source>
</evidence>
<keyword evidence="4" id="KW-0732">Signal</keyword>
<gene>
    <name evidence="6" type="primary">RvY_19097</name>
    <name evidence="6" type="synonym">RvY_19097.1</name>
    <name evidence="6" type="ORF">RvY_19097-1</name>
</gene>
<dbReference type="CDD" id="cd00024">
    <property type="entry name" value="CD_CSD"/>
    <property type="match status" value="2"/>
</dbReference>
<dbReference type="AlphaFoldDB" id="A0A1D1W8A1"/>
<dbReference type="SMART" id="SM00298">
    <property type="entry name" value="CHROMO"/>
    <property type="match status" value="2"/>
</dbReference>
<feature type="domain" description="Chromo" evidence="5">
    <location>
        <begin position="456"/>
        <end position="516"/>
    </location>
</feature>
<dbReference type="SUPFAM" id="SSF54160">
    <property type="entry name" value="Chromo domain-like"/>
    <property type="match status" value="2"/>
</dbReference>
<name>A0A1D1W8A1_RAMVA</name>
<dbReference type="PROSITE" id="PS50013">
    <property type="entry name" value="CHROMO_2"/>
    <property type="match status" value="2"/>
</dbReference>
<comment type="caution">
    <text evidence="6">The sequence shown here is derived from an EMBL/GenBank/DDBJ whole genome shotgun (WGS) entry which is preliminary data.</text>
</comment>
<sequence>MTPCAIKISLLHSFHRLLSFSSSVCLLKVLLYTETSPVLTMEELDAEGSTEGGTTSKLQERLHLLARIAGRRADDRRVTYLDRHPEVENFHHDRDFAQCLDRIRTDDIRCSAPSCRCKIPSRHAEGWRVRPSKPVREILSHQRHKDELWFLCQLASSQSGPELRKQCQVSTQLRQQYTDRLKLAGRSFQMSDVWNRQKEIEVREILHGELDSRQRLINDQLIQCQDTKEWADKTKNAKQLTNISVSAVRQAKNPGPMGRDEETGKKLYKVERILGVEWYQGKMWYLIKWEGWALEESTWEVNVQAEECVKYFYKMFGKPFDLKKKILSPEGDEFEAWEKEHKTLTPVKSKTRNGKTKSLKRKKDDTQTPKQIPDKTPMVSPESQAEPRSVQTIEIITLSDEETNEAAVPSVSARTNKADSSKGVSWESLGQSEASGSLEPKRRKHHGREKKAATSVKVEAILKSMRDVQGKKWYLVRWSGSTSGQSEWEAEKDLRDAKHGDAIELFISQTKYAQQS</sequence>
<dbReference type="PANTHER" id="PTHR22812">
    <property type="entry name" value="CHROMOBOX PROTEIN"/>
    <property type="match status" value="1"/>
</dbReference>
<protein>
    <recommendedName>
        <fullName evidence="5">Chromo domain-containing protein</fullName>
    </recommendedName>
</protein>
<feature type="chain" id="PRO_5008899313" description="Chromo domain-containing protein" evidence="4">
    <location>
        <begin position="20"/>
        <end position="516"/>
    </location>
</feature>
<dbReference type="EMBL" id="BDGG01000024">
    <property type="protein sequence ID" value="GAV09590.1"/>
    <property type="molecule type" value="Genomic_DNA"/>
</dbReference>
<dbReference type="STRING" id="947166.A0A1D1W8A1"/>
<evidence type="ECO:0000313" key="7">
    <source>
        <dbReference type="Proteomes" id="UP000186922"/>
    </source>
</evidence>
<organism evidence="6 7">
    <name type="scientific">Ramazzottius varieornatus</name>
    <name type="common">Water bear</name>
    <name type="synonym">Tardigrade</name>
    <dbReference type="NCBI Taxonomy" id="947166"/>
    <lineage>
        <taxon>Eukaryota</taxon>
        <taxon>Metazoa</taxon>
        <taxon>Ecdysozoa</taxon>
        <taxon>Tardigrada</taxon>
        <taxon>Eutardigrada</taxon>
        <taxon>Parachela</taxon>
        <taxon>Hypsibioidea</taxon>
        <taxon>Ramazzottiidae</taxon>
        <taxon>Ramazzottius</taxon>
    </lineage>
</organism>
<dbReference type="Gene3D" id="2.40.50.40">
    <property type="match status" value="2"/>
</dbReference>
<dbReference type="InterPro" id="IPR000953">
    <property type="entry name" value="Chromo/chromo_shadow_dom"/>
</dbReference>
<evidence type="ECO:0000259" key="5">
    <source>
        <dbReference type="PROSITE" id="PS50013"/>
    </source>
</evidence>
<feature type="domain" description="Chromo" evidence="5">
    <location>
        <begin position="268"/>
        <end position="300"/>
    </location>
</feature>
<dbReference type="InterPro" id="IPR051219">
    <property type="entry name" value="Heterochromatin_chromo-domain"/>
</dbReference>
<keyword evidence="7" id="KW-1185">Reference proteome</keyword>
<feature type="compositionally biased region" description="Basic residues" evidence="3">
    <location>
        <begin position="349"/>
        <end position="361"/>
    </location>
</feature>
<dbReference type="Pfam" id="PF00385">
    <property type="entry name" value="Chromo"/>
    <property type="match status" value="2"/>
</dbReference>
<accession>A0A1D1W8A1</accession>
<proteinExistence type="predicted"/>
<comment type="subcellular location">
    <subcellularLocation>
        <location evidence="1">Nucleus</location>
    </subcellularLocation>
</comment>
<reference evidence="6 7" key="1">
    <citation type="journal article" date="2016" name="Nat. Commun.">
        <title>Extremotolerant tardigrade genome and improved radiotolerance of human cultured cells by tardigrade-unique protein.</title>
        <authorList>
            <person name="Hashimoto T."/>
            <person name="Horikawa D.D."/>
            <person name="Saito Y."/>
            <person name="Kuwahara H."/>
            <person name="Kozuka-Hata H."/>
            <person name="Shin-I T."/>
            <person name="Minakuchi Y."/>
            <person name="Ohishi K."/>
            <person name="Motoyama A."/>
            <person name="Aizu T."/>
            <person name="Enomoto A."/>
            <person name="Kondo K."/>
            <person name="Tanaka S."/>
            <person name="Hara Y."/>
            <person name="Koshikawa S."/>
            <person name="Sagara H."/>
            <person name="Miura T."/>
            <person name="Yokobori S."/>
            <person name="Miyagawa K."/>
            <person name="Suzuki Y."/>
            <person name="Kubo T."/>
            <person name="Oyama M."/>
            <person name="Kohara Y."/>
            <person name="Fujiyama A."/>
            <person name="Arakawa K."/>
            <person name="Katayama T."/>
            <person name="Toyoda A."/>
            <person name="Kunieda T."/>
        </authorList>
    </citation>
    <scope>NUCLEOTIDE SEQUENCE [LARGE SCALE GENOMIC DNA]</scope>
    <source>
        <strain evidence="6 7">YOKOZUNA-1</strain>
    </source>
</reference>
<feature type="region of interest" description="Disordered" evidence="3">
    <location>
        <begin position="345"/>
        <end position="454"/>
    </location>
</feature>
<evidence type="ECO:0000256" key="1">
    <source>
        <dbReference type="ARBA" id="ARBA00004123"/>
    </source>
</evidence>
<feature type="signal peptide" evidence="4">
    <location>
        <begin position="1"/>
        <end position="19"/>
    </location>
</feature>
<evidence type="ECO:0000256" key="4">
    <source>
        <dbReference type="SAM" id="SignalP"/>
    </source>
</evidence>
<dbReference type="InterPro" id="IPR023780">
    <property type="entry name" value="Chromo_domain"/>
</dbReference>
<dbReference type="InterPro" id="IPR016197">
    <property type="entry name" value="Chromo-like_dom_sf"/>
</dbReference>